<sequence length="156" mass="17344">MVWMDRACVCWTWWFCSTRLKPNTRSLYICLPDSSPPGPNPSHPLRELSDRQTDPFIPRGGAPELQWSCGTDRSLGGGGGLQDSPRPPLLVHNLPGLWRMAAACVMTPTVSIRRSKMNTALSFVILFPYGWRLSSPNMDPTHSSLEEGVTGDDRAF</sequence>
<keyword evidence="3" id="KW-1185">Reference proteome</keyword>
<reference evidence="2" key="1">
    <citation type="submission" date="2020-03" db="EMBL/GenBank/DDBJ databases">
        <authorList>
            <person name="Weist P."/>
        </authorList>
    </citation>
    <scope>NUCLEOTIDE SEQUENCE</scope>
</reference>
<evidence type="ECO:0000313" key="2">
    <source>
        <dbReference type="EMBL" id="CAB1443557.1"/>
    </source>
</evidence>
<dbReference type="EMBL" id="CADEAL010003124">
    <property type="protein sequence ID" value="CAB1443557.1"/>
    <property type="molecule type" value="Genomic_DNA"/>
</dbReference>
<dbReference type="AlphaFoldDB" id="A0A9N7V6H1"/>
<protein>
    <submittedName>
        <fullName evidence="2">Uncharacterized protein</fullName>
    </submittedName>
</protein>
<dbReference type="Proteomes" id="UP001153269">
    <property type="component" value="Unassembled WGS sequence"/>
</dbReference>
<name>A0A9N7V6H1_PLEPL</name>
<comment type="caution">
    <text evidence="2">The sequence shown here is derived from an EMBL/GenBank/DDBJ whole genome shotgun (WGS) entry which is preliminary data.</text>
</comment>
<feature type="region of interest" description="Disordered" evidence="1">
    <location>
        <begin position="137"/>
        <end position="156"/>
    </location>
</feature>
<evidence type="ECO:0000313" key="3">
    <source>
        <dbReference type="Proteomes" id="UP001153269"/>
    </source>
</evidence>
<organism evidence="2 3">
    <name type="scientific">Pleuronectes platessa</name>
    <name type="common">European plaice</name>
    <dbReference type="NCBI Taxonomy" id="8262"/>
    <lineage>
        <taxon>Eukaryota</taxon>
        <taxon>Metazoa</taxon>
        <taxon>Chordata</taxon>
        <taxon>Craniata</taxon>
        <taxon>Vertebrata</taxon>
        <taxon>Euteleostomi</taxon>
        <taxon>Actinopterygii</taxon>
        <taxon>Neopterygii</taxon>
        <taxon>Teleostei</taxon>
        <taxon>Neoteleostei</taxon>
        <taxon>Acanthomorphata</taxon>
        <taxon>Carangaria</taxon>
        <taxon>Pleuronectiformes</taxon>
        <taxon>Pleuronectoidei</taxon>
        <taxon>Pleuronectidae</taxon>
        <taxon>Pleuronectes</taxon>
    </lineage>
</organism>
<proteinExistence type="predicted"/>
<accession>A0A9N7V6H1</accession>
<gene>
    <name evidence="2" type="ORF">PLEPLA_LOCUS31273</name>
</gene>
<evidence type="ECO:0000256" key="1">
    <source>
        <dbReference type="SAM" id="MobiDB-lite"/>
    </source>
</evidence>